<feature type="compositionally biased region" description="Basic and acidic residues" evidence="1">
    <location>
        <begin position="948"/>
        <end position="970"/>
    </location>
</feature>
<name>A0A9P8D3I1_MORAP</name>
<dbReference type="GO" id="GO:0006396">
    <property type="term" value="P:RNA processing"/>
    <property type="evidence" value="ECO:0007669"/>
    <property type="project" value="InterPro"/>
</dbReference>
<feature type="compositionally biased region" description="Low complexity" evidence="1">
    <location>
        <begin position="262"/>
        <end position="271"/>
    </location>
</feature>
<dbReference type="SUPFAM" id="SSF51905">
    <property type="entry name" value="FAD/NAD(P)-binding domain"/>
    <property type="match status" value="1"/>
</dbReference>
<dbReference type="Pfam" id="PF13450">
    <property type="entry name" value="NAD_binding_8"/>
    <property type="match status" value="1"/>
</dbReference>
<gene>
    <name evidence="2" type="ORF">KVV02_006407</name>
</gene>
<evidence type="ECO:0000313" key="2">
    <source>
        <dbReference type="EMBL" id="KAG9327703.1"/>
    </source>
</evidence>
<feature type="region of interest" description="Disordered" evidence="1">
    <location>
        <begin position="948"/>
        <end position="979"/>
    </location>
</feature>
<dbReference type="InterPro" id="IPR007175">
    <property type="entry name" value="Rpr2/Snm1/Rpp21"/>
</dbReference>
<dbReference type="GO" id="GO:0016491">
    <property type="term" value="F:oxidoreductase activity"/>
    <property type="evidence" value="ECO:0007669"/>
    <property type="project" value="TreeGrafter"/>
</dbReference>
<evidence type="ECO:0000313" key="3">
    <source>
        <dbReference type="Proteomes" id="UP000717515"/>
    </source>
</evidence>
<feature type="compositionally biased region" description="Basic residues" evidence="1">
    <location>
        <begin position="104"/>
        <end position="115"/>
    </location>
</feature>
<sequence length="1090" mass="120723">MAKKDKKGEGAVQNREIFQRMNFLYQAATYMATITTPKQPQHKLEEYNTLSTSGSTDCSSDVNTEQRTSGVTSFEQQQTASTDVEMQDGTKPTTTTHIGTAKSGKQKPAKVSRTKRRALLRERKVKTAMEQLSQNRDHHGLTNRNNTRSLSALSGTARFYASTLREIGRKNVIRIDPVIKRSFCLRCEAVLVPYISSEVRIEAHPQLHSVVTCTACGAFRRYFCMRAHGDRATTAAKTSANKSTDTPASINSLAAGSHPVPGSQTSGTSVTTTTRKLRVAVVGSGLAGLTVAHLLSSLHGEDGHGDQGIEVELFEKAHKLGMDAASLSVTCPCQKCALAAGRGNGDPKHEHVEGRMDVPMRSFFPEYYPNLVRLYRSIGVQFHDADNTLACFDVTFDPESSAAAPSATQSRLQRDVNIEAPYLSSRSYRVSSNHTITLPDLPPLSLINPYPFGRRLLGYYRIARDYVRMLTVSKEFMTQGRMMEIGKDASEWGDGRQVSLREFLVRGGYSHDFSAFFVPLFACVCTCSFERMMEYPACVVLEYVARCMPFGRMQFVSSGVREVTENLSKNISTIHYGTMVEKIMEAPPRTNDGKDVSTGPIVLVDSHGVRRTFDHVIFATQANQAAATLAGQRASKPLPKPFMSSPEKNDDASNYGRREEHDLTDPETPRDVSVESLPKDHPFYSQIQTLAKFPYERTQVVCHTDTSFLPKDPAAWRLLNIAKSTTADILASPFDKVSAELEQQQQQQQQESEQAQEQHPSATGYSLKPTSLANGEAELSNRRPGSSLTSGASSPRTYSSGSSTPTSTASQSHNSAMATHIMNNTASSLGSTTKFLQTTNPIFQPKPESVISSAWFERAVVNPESMSAVDELNQHMDEQTADLLDEHASPKVADRVWFVGSYAYPGIPLLEGCVVSAVQVMERIVAAEPSHRLAASISALEGSFLKRDAPMRERRQARQEEQKKRQEQQHGLHTLKTTKKTKAYHQDDVTAMNPFSASSVYFETAWKDTLDDERIWDEQEQARHRLEEDLNSGKGVQTNGHFLSAVGSWTSNVYVEVAWMLLLYLAAIVQWWMVFMLESVGVDGSRWALA</sequence>
<feature type="region of interest" description="Disordered" evidence="1">
    <location>
        <begin position="50"/>
        <end position="115"/>
    </location>
</feature>
<feature type="region of interest" description="Disordered" evidence="1">
    <location>
        <begin position="738"/>
        <end position="813"/>
    </location>
</feature>
<feature type="region of interest" description="Disordered" evidence="1">
    <location>
        <begin position="629"/>
        <end position="679"/>
    </location>
</feature>
<reference evidence="2" key="1">
    <citation type="submission" date="2021-07" db="EMBL/GenBank/DDBJ databases">
        <title>Draft genome of Mortierella alpina, strain LL118, isolated from an aspen leaf litter sample.</title>
        <authorList>
            <person name="Yang S."/>
            <person name="Vinatzer B.A."/>
        </authorList>
    </citation>
    <scope>NUCLEOTIDE SEQUENCE</scope>
    <source>
        <strain evidence="2">LL118</strain>
    </source>
</reference>
<feature type="compositionally biased region" description="Basic and acidic residues" evidence="1">
    <location>
        <begin position="647"/>
        <end position="679"/>
    </location>
</feature>
<feature type="region of interest" description="Disordered" evidence="1">
    <location>
        <begin position="234"/>
        <end position="271"/>
    </location>
</feature>
<feature type="compositionally biased region" description="Low complexity" evidence="1">
    <location>
        <begin position="90"/>
        <end position="100"/>
    </location>
</feature>
<feature type="compositionally biased region" description="Polar residues" evidence="1">
    <location>
        <begin position="50"/>
        <end position="84"/>
    </location>
</feature>
<evidence type="ECO:0000256" key="1">
    <source>
        <dbReference type="SAM" id="MobiDB-lite"/>
    </source>
</evidence>
<dbReference type="InterPro" id="IPR036188">
    <property type="entry name" value="FAD/NAD-bd_sf"/>
</dbReference>
<dbReference type="Gene3D" id="6.20.50.20">
    <property type="match status" value="1"/>
</dbReference>
<dbReference type="Gene3D" id="3.50.50.60">
    <property type="entry name" value="FAD/NAD(P)-binding domain"/>
    <property type="match status" value="1"/>
</dbReference>
<proteinExistence type="predicted"/>
<dbReference type="AlphaFoldDB" id="A0A9P8D3I1"/>
<evidence type="ECO:0008006" key="4">
    <source>
        <dbReference type="Google" id="ProtNLM"/>
    </source>
</evidence>
<protein>
    <recommendedName>
        <fullName evidence="4">Amine oxidase domain-containing protein</fullName>
    </recommendedName>
</protein>
<feature type="compositionally biased region" description="Polar residues" evidence="1">
    <location>
        <begin position="759"/>
        <end position="773"/>
    </location>
</feature>
<dbReference type="PANTHER" id="PTHR42923">
    <property type="entry name" value="PROTOPORPHYRINOGEN OXIDASE"/>
    <property type="match status" value="1"/>
</dbReference>
<comment type="caution">
    <text evidence="2">The sequence shown here is derived from an EMBL/GenBank/DDBJ whole genome shotgun (WGS) entry which is preliminary data.</text>
</comment>
<organism evidence="2 3">
    <name type="scientific">Mortierella alpina</name>
    <name type="common">Oleaginous fungus</name>
    <name type="synonym">Mortierella renispora</name>
    <dbReference type="NCBI Taxonomy" id="64518"/>
    <lineage>
        <taxon>Eukaryota</taxon>
        <taxon>Fungi</taxon>
        <taxon>Fungi incertae sedis</taxon>
        <taxon>Mucoromycota</taxon>
        <taxon>Mortierellomycotina</taxon>
        <taxon>Mortierellomycetes</taxon>
        <taxon>Mortierellales</taxon>
        <taxon>Mortierellaceae</taxon>
        <taxon>Mortierella</taxon>
    </lineage>
</organism>
<feature type="compositionally biased region" description="Polar residues" evidence="1">
    <location>
        <begin position="245"/>
        <end position="254"/>
    </location>
</feature>
<feature type="compositionally biased region" description="Low complexity" evidence="1">
    <location>
        <begin position="234"/>
        <end position="244"/>
    </location>
</feature>
<dbReference type="Pfam" id="PF04032">
    <property type="entry name" value="Rpr2"/>
    <property type="match status" value="1"/>
</dbReference>
<accession>A0A9P8D3I1</accession>
<feature type="compositionally biased region" description="Low complexity" evidence="1">
    <location>
        <begin position="740"/>
        <end position="758"/>
    </location>
</feature>
<feature type="compositionally biased region" description="Low complexity" evidence="1">
    <location>
        <begin position="789"/>
        <end position="812"/>
    </location>
</feature>
<dbReference type="PANTHER" id="PTHR42923:SF17">
    <property type="entry name" value="AMINE OXIDASE DOMAIN-CONTAINING PROTEIN"/>
    <property type="match status" value="1"/>
</dbReference>
<dbReference type="EMBL" id="JAIFTL010000002">
    <property type="protein sequence ID" value="KAG9327703.1"/>
    <property type="molecule type" value="Genomic_DNA"/>
</dbReference>
<dbReference type="InterPro" id="IPR050464">
    <property type="entry name" value="Zeta_carotene_desat/Oxidored"/>
</dbReference>
<dbReference type="Proteomes" id="UP000717515">
    <property type="component" value="Unassembled WGS sequence"/>
</dbReference>